<dbReference type="GO" id="GO:0023052">
    <property type="term" value="P:signaling"/>
    <property type="evidence" value="ECO:0007669"/>
    <property type="project" value="UniProtKB-ARBA"/>
</dbReference>
<evidence type="ECO:0000256" key="2">
    <source>
        <dbReference type="ARBA" id="ARBA00004484"/>
    </source>
</evidence>
<comment type="function">
    <text evidence="28">Pore-forming, alpha-1C subunit of the voltage-gated calcium channel that gives rise to L-type calcium currents. Mediates influx of calcium ions into the cytoplasm, and thereby triggers calcium release from the sarcoplasm. Plays an important role in excitation-contraction coupling in the heart. Required for normal heart development and normal regulation of heart rhythm. Required for normal contraction of smooth muscle cells in blood vessels and in the intestine. Essential for normal blood pressure regulation via its role in the contraction of arterial smooth muscle cells. Long-lasting (L-type) calcium channels belong to the 'high-voltage activated' (HVA) group.</text>
</comment>
<dbReference type="Pfam" id="PF16885">
    <property type="entry name" value="CAC1F_C"/>
    <property type="match status" value="1"/>
</dbReference>
<evidence type="ECO:0000259" key="34">
    <source>
        <dbReference type="SMART" id="SM01062"/>
    </source>
</evidence>
<evidence type="ECO:0000256" key="23">
    <source>
        <dbReference type="ARBA" id="ARBA00023303"/>
    </source>
</evidence>
<evidence type="ECO:0000256" key="15">
    <source>
        <dbReference type="ARBA" id="ARBA00022989"/>
    </source>
</evidence>
<feature type="transmembrane region" description="Helical" evidence="33">
    <location>
        <begin position="202"/>
        <end position="224"/>
    </location>
</feature>
<comment type="function">
    <text evidence="31">Voltage-sensitive calcium channels (VSCC) mediate the entry of calcium ions into excitable cells and are also involved in a variety of calcium-dependent processes, including muscle contraction, hormone or neurotransmitter release, gene expression, cell motility, cell division and cell death.</text>
</comment>
<keyword evidence="15 33" id="KW-1133">Transmembrane helix</keyword>
<dbReference type="InterPro" id="IPR027359">
    <property type="entry name" value="Volt_channel_dom_sf"/>
</dbReference>
<feature type="transmembrane region" description="Helical" evidence="33">
    <location>
        <begin position="622"/>
        <end position="640"/>
    </location>
</feature>
<comment type="similarity">
    <text evidence="25">Belongs to the calcium channel alpha-1 subunit (TC 1.A.1.11) family. CACNA1C subfamily.</text>
</comment>
<dbReference type="GO" id="GO:0030425">
    <property type="term" value="C:dendrite"/>
    <property type="evidence" value="ECO:0007669"/>
    <property type="project" value="UniProtKB-SubCell"/>
</dbReference>
<dbReference type="SUPFAM" id="SSF81324">
    <property type="entry name" value="Voltage-gated potassium channels"/>
    <property type="match status" value="4"/>
</dbReference>
<feature type="transmembrane region" description="Helical" evidence="33">
    <location>
        <begin position="531"/>
        <end position="555"/>
    </location>
</feature>
<organism evidence="35 36">
    <name type="scientific">Oncorhynchus kisutch</name>
    <name type="common">Coho salmon</name>
    <name type="synonym">Salmo kisutch</name>
    <dbReference type="NCBI Taxonomy" id="8019"/>
    <lineage>
        <taxon>Eukaryota</taxon>
        <taxon>Metazoa</taxon>
        <taxon>Chordata</taxon>
        <taxon>Craniata</taxon>
        <taxon>Vertebrata</taxon>
        <taxon>Euteleostomi</taxon>
        <taxon>Actinopterygii</taxon>
        <taxon>Neopterygii</taxon>
        <taxon>Teleostei</taxon>
        <taxon>Protacanthopterygii</taxon>
        <taxon>Salmoniformes</taxon>
        <taxon>Salmonidae</taxon>
        <taxon>Salmoninae</taxon>
        <taxon>Oncorhynchus</taxon>
    </lineage>
</organism>
<dbReference type="GO" id="GO:0046872">
    <property type="term" value="F:metal ion binding"/>
    <property type="evidence" value="ECO:0007669"/>
    <property type="project" value="UniProtKB-KW"/>
</dbReference>
<feature type="binding site" evidence="29">
    <location>
        <position position="183"/>
    </location>
    <ligand>
        <name>Ca(2+)</name>
        <dbReference type="ChEBI" id="CHEBI:29108"/>
    </ligand>
</feature>
<evidence type="ECO:0000256" key="19">
    <source>
        <dbReference type="ARBA" id="ARBA00023157"/>
    </source>
</evidence>
<evidence type="ECO:0000256" key="24">
    <source>
        <dbReference type="ARBA" id="ARBA00024012"/>
    </source>
</evidence>
<dbReference type="Pfam" id="PF08763">
    <property type="entry name" value="Ca_chan_IQ"/>
    <property type="match status" value="1"/>
</dbReference>
<dbReference type="FunFam" id="1.20.120.350:FF:000062">
    <property type="entry name" value="Voltage-dependent L-type calcium channel subunit alpha"/>
    <property type="match status" value="1"/>
</dbReference>
<dbReference type="Pfam" id="PF00520">
    <property type="entry name" value="Ion_trans"/>
    <property type="match status" value="4"/>
</dbReference>
<dbReference type="InterPro" id="IPR031649">
    <property type="entry name" value="GPHH_dom"/>
</dbReference>
<evidence type="ECO:0000256" key="17">
    <source>
        <dbReference type="ARBA" id="ARBA00023065"/>
    </source>
</evidence>
<dbReference type="FunFam" id="1.10.287.70:FF:000021">
    <property type="entry name" value="Voltage-dependent L-type calcium channel subunit alpha"/>
    <property type="match status" value="1"/>
</dbReference>
<evidence type="ECO:0000256" key="33">
    <source>
        <dbReference type="SAM" id="Phobius"/>
    </source>
</evidence>
<dbReference type="FunFam" id="1.20.120.350:FF:000001">
    <property type="entry name" value="Voltage-dependent L-type calcium channel subunit alpha"/>
    <property type="match status" value="1"/>
</dbReference>
<keyword evidence="19" id="KW-1015">Disulfide bond</keyword>
<keyword evidence="13" id="KW-0112">Calmodulin-binding</keyword>
<reference evidence="35" key="2">
    <citation type="submission" date="2025-09" db="UniProtKB">
        <authorList>
            <consortium name="Ensembl"/>
        </authorList>
    </citation>
    <scope>IDENTIFICATION</scope>
</reference>
<accession>A0A8C7K7R4</accession>
<keyword evidence="17" id="KW-0406">Ion transport</keyword>
<keyword evidence="4" id="KW-0813">Transport</keyword>
<feature type="glycosylation site" description="N-linked (GlcNAc...) asparagine" evidence="30">
    <location>
        <position position="148"/>
    </location>
</feature>
<feature type="transmembrane region" description="Helical" evidence="33">
    <location>
        <begin position="18"/>
        <end position="36"/>
    </location>
</feature>
<dbReference type="GO" id="GO:0098703">
    <property type="term" value="P:calcium ion import across plasma membrane"/>
    <property type="evidence" value="ECO:0007669"/>
    <property type="project" value="TreeGrafter"/>
</dbReference>
<dbReference type="SMART" id="SM01062">
    <property type="entry name" value="Ca_chan_IQ"/>
    <property type="match status" value="1"/>
</dbReference>
<feature type="transmembrane region" description="Helical" evidence="33">
    <location>
        <begin position="466"/>
        <end position="489"/>
    </location>
</feature>
<evidence type="ECO:0000256" key="16">
    <source>
        <dbReference type="ARBA" id="ARBA00023018"/>
    </source>
</evidence>
<evidence type="ECO:0000256" key="11">
    <source>
        <dbReference type="ARBA" id="ARBA00022737"/>
    </source>
</evidence>
<dbReference type="Gene3D" id="6.10.250.2500">
    <property type="match status" value="1"/>
</dbReference>
<evidence type="ECO:0000256" key="26">
    <source>
        <dbReference type="ARBA" id="ARBA00034112"/>
    </source>
</evidence>
<dbReference type="GeneTree" id="ENSGT00940000156127"/>
<evidence type="ECO:0000256" key="5">
    <source>
        <dbReference type="ARBA" id="ARBA00022475"/>
    </source>
</evidence>
<dbReference type="Gene3D" id="6.10.250.2180">
    <property type="match status" value="1"/>
</dbReference>
<dbReference type="PRINTS" id="PR00167">
    <property type="entry name" value="CACHANNEL"/>
</dbReference>
<keyword evidence="18 33" id="KW-0472">Membrane</keyword>
<evidence type="ECO:0000256" key="12">
    <source>
        <dbReference type="ARBA" id="ARBA00022837"/>
    </source>
</evidence>
<keyword evidence="9 33" id="KW-0812">Transmembrane</keyword>
<keyword evidence="22" id="KW-0966">Cell projection</keyword>
<gene>
    <name evidence="35" type="primary">CACNA1C</name>
    <name evidence="35" type="synonym">LOC109882530</name>
</gene>
<feature type="domain" description="Voltage-dependent calcium channel alpha-1 subunit IQ" evidence="34">
    <location>
        <begin position="1321"/>
        <end position="1355"/>
    </location>
</feature>
<evidence type="ECO:0000256" key="3">
    <source>
        <dbReference type="ARBA" id="ARBA00004651"/>
    </source>
</evidence>
<keyword evidence="5" id="KW-1003">Cell membrane</keyword>
<feature type="transmembrane region" description="Helical" evidence="33">
    <location>
        <begin position="92"/>
        <end position="114"/>
    </location>
</feature>
<feature type="binding site" evidence="29">
    <location>
        <position position="836"/>
    </location>
    <ligand>
        <name>Ca(2+)</name>
        <dbReference type="ChEBI" id="CHEBI:29108"/>
    </ligand>
</feature>
<feature type="transmembrane region" description="Helical" evidence="33">
    <location>
        <begin position="861"/>
        <end position="890"/>
    </location>
</feature>
<keyword evidence="36" id="KW-1185">Reference proteome</keyword>
<reference evidence="35" key="1">
    <citation type="submission" date="2025-08" db="UniProtKB">
        <authorList>
            <consortium name="Ensembl"/>
        </authorList>
    </citation>
    <scope>IDENTIFICATION</scope>
</reference>
<dbReference type="PANTHER" id="PTHR45628:SF10">
    <property type="entry name" value="VOLTAGE-DEPENDENT L-TYPE CALCIUM CHANNEL SUBUNIT ALPHA-1C"/>
    <property type="match status" value="1"/>
</dbReference>
<dbReference type="GO" id="GO:0005516">
    <property type="term" value="F:calmodulin binding"/>
    <property type="evidence" value="ECO:0007669"/>
    <property type="project" value="UniProtKB-KW"/>
</dbReference>
<feature type="region of interest" description="Disordered" evidence="32">
    <location>
        <begin position="1709"/>
        <end position="1729"/>
    </location>
</feature>
<dbReference type="GO" id="GO:0005891">
    <property type="term" value="C:voltage-gated calcium channel complex"/>
    <property type="evidence" value="ECO:0007669"/>
    <property type="project" value="InterPro"/>
</dbReference>
<keyword evidence="10 29" id="KW-0479">Metal-binding</keyword>
<keyword evidence="12 29" id="KW-0106">Calcium</keyword>
<dbReference type="GO" id="GO:0042391">
    <property type="term" value="P:regulation of membrane potential"/>
    <property type="evidence" value="ECO:0007669"/>
    <property type="project" value="UniProtKB-ARBA"/>
</dbReference>
<dbReference type="Proteomes" id="UP000694557">
    <property type="component" value="Unassembled WGS sequence"/>
</dbReference>
<dbReference type="InterPro" id="IPR002077">
    <property type="entry name" value="VDCCAlpha1"/>
</dbReference>
<dbReference type="InterPro" id="IPR005821">
    <property type="entry name" value="Ion_trans_dom"/>
</dbReference>
<dbReference type="InterPro" id="IPR014873">
    <property type="entry name" value="VDCC_a1su_IQ"/>
</dbReference>
<evidence type="ECO:0000256" key="31">
    <source>
        <dbReference type="RuleBase" id="RU003808"/>
    </source>
</evidence>
<evidence type="ECO:0000256" key="10">
    <source>
        <dbReference type="ARBA" id="ARBA00022723"/>
    </source>
</evidence>
<name>A0A8C7K7R4_ONCKI</name>
<comment type="catalytic activity">
    <reaction evidence="27">
        <text>Ca(2+)(in) = Ca(2+)(out)</text>
        <dbReference type="Rhea" id="RHEA:29671"/>
        <dbReference type="ChEBI" id="CHEBI:29108"/>
    </reaction>
</comment>
<evidence type="ECO:0000256" key="25">
    <source>
        <dbReference type="ARBA" id="ARBA00024028"/>
    </source>
</evidence>
<dbReference type="FunFam" id="1.10.238.10:FF:000063">
    <property type="entry name" value="Voltage-dependent N-type calcium channel subunit alpha"/>
    <property type="match status" value="1"/>
</dbReference>
<keyword evidence="11" id="KW-0677">Repeat</keyword>
<dbReference type="FunFam" id="1.20.120.350:FF:000020">
    <property type="entry name" value="Voltage-dependent L-type calcium channel subunit alpha"/>
    <property type="match status" value="1"/>
</dbReference>
<evidence type="ECO:0000256" key="28">
    <source>
        <dbReference type="ARBA" id="ARBA00045450"/>
    </source>
</evidence>
<keyword evidence="6" id="KW-0597">Phosphoprotein</keyword>
<dbReference type="Ensembl" id="ENSOKIT00005106173.1">
    <property type="protein sequence ID" value="ENSOKIP00005099062.1"/>
    <property type="gene ID" value="ENSOKIG00005041676.1"/>
</dbReference>
<dbReference type="FunFam" id="1.20.120.350:FF:000006">
    <property type="entry name" value="Voltage-dependent L-type calcium channel subunit alpha"/>
    <property type="match status" value="1"/>
</dbReference>
<dbReference type="Gene3D" id="1.20.120.350">
    <property type="entry name" value="Voltage-gated potassium channels. Chain C"/>
    <property type="match status" value="4"/>
</dbReference>
<dbReference type="Pfam" id="PF16905">
    <property type="entry name" value="GPHH"/>
    <property type="match status" value="1"/>
</dbReference>
<evidence type="ECO:0000313" key="35">
    <source>
        <dbReference type="Ensembl" id="ENSOKIP00005099062.1"/>
    </source>
</evidence>
<keyword evidence="16" id="KW-0770">Synapse</keyword>
<dbReference type="PRINTS" id="PR01630">
    <property type="entry name" value="LVDCCALPHA1"/>
</dbReference>
<proteinExistence type="inferred from homology"/>
<dbReference type="InterPro" id="IPR005446">
    <property type="entry name" value="VDCC_L_a1su"/>
</dbReference>
<evidence type="ECO:0000313" key="36">
    <source>
        <dbReference type="Proteomes" id="UP000694557"/>
    </source>
</evidence>
<evidence type="ECO:0000256" key="8">
    <source>
        <dbReference type="ARBA" id="ARBA00022673"/>
    </source>
</evidence>
<feature type="transmembrane region" description="Helical" evidence="33">
    <location>
        <begin position="169"/>
        <end position="190"/>
    </location>
</feature>
<feature type="transmembrane region" description="Helical" evidence="33">
    <location>
        <begin position="340"/>
        <end position="358"/>
    </location>
</feature>
<sequence>KVIAYGLLFHPNAYLRNGWNLLDFIIVVVGLFSAILEQATKVDGGTPIGGKAAGFDVKALRAFRVLRPLRLVSGVPSLQVVLNSIIKAMVPLLHIALLVLFVIIIYAIIGLELFMGKMHRTCFYSPIVEEKPAPCAPNGAHGRHCSQNATQCMMGWEGPNDGITNFDNFAFAMLTVFQCITMEGWTDVLYWMQDAMGYELPWAYFVSLVIFGSFFVLNLVLGVLSGEFSKEREKAKARGDFQKLREKQQLEEDLKGYLDWITQAEDIDPENEEEGLDEEKPRNRVTLADLLDKKKGKFAWFSHSSETHGKCLPLPRCVRYSRRWNRLCRRKCRAGVKSSVFYWLVIFLVFLNTLTIASEHHKQADWLTEAQDIANKVLLALFTGEMLLKMYSLGLQAYFVSLFNRFDSFVVCGGILETILVETKIMSPLGISVLRCVRLLRIFKITRYWNSLSNLVASLLNSVRSIASLLLLLFLFIIIFSLLGMQLFGGKFNFDETRRSTFDNFPQSLLTVFQILTGEDWNSVMYDGIMVCIYFIILFICGNYILLNVFLAIAVDNLADAESLTSAQKEEEEEKERKKLDEDPEMPLKEKAIPMPEARAFFIFSNTNKFRVLCHKMVNHNIFTNLILFFILLSSISLAAEDPVRNDSFRNQILGYADHVFTGLFTIEIILKMTAYGAFIHKGSFCRNYFNILDLVVVSVSLISSGIQSSAINVVKILRVLRVLRPLRAINRAKGLKHVVQCVFVAIRTIGNIVIVTSLLQFMFACIGVQLFKGKFFYCSDSSKSTEPECRGSYIMYKDGDVGKPERSMRVWENSDFNFDDVLQGMMALFAVSTFEGWPALLYRAIDSHSEDLGPVYNYRVVVSIFFIIYIIIIAFFMMNIFVGFVIVTFQEQGEQEYKNCELDKNQRQCVEYALKARPLRRYIPKNQYQYKVWYVVNSTYFEYLMFTLILLNTICLAMQHHGQTHSFNDAMNILNMLFTGLFTVEMILKLIAFKPRHYFVDAWNTFDALIVVGSVVDIAITEVNGLQNSEDNARISITFFRLFRVMRLVKLLSRGEGIRTLLWTFIKSFQALPYVALLIVMLFFIYAVIGMQMFGKIALRDNSQINRNNNFQTFPQATLLLFRCATGEAWQEIMLACAPMRPCEKGSEVGPASEDQCGSHFAIFYFVSFYMLCAFLIINLFVAVIMDNFDYLTRDWSILGPHHLDEFKRIWAEYDPEAKGRIKHLDVVTLLRRIQPPLGFGKLCPHRVACKRLVSMNMPLNSDGTVMFNATLFALVRTALRIKTDGNLEQANEELRAIVKKIWKRTSMKLLDQVVPPAGDDEVTVGKFYATFLIQEYFRKFKKRKEQGLVAKVPPKTALSLQAGLRTLHDMGPEIRRAISGDLTVEEDLDKSMKEPVSAASEDDIFRVKIGYSPTHPSVLCCVFLILCSSDSTDSRLPFIRQEEASTDETYDESYADEREYRRSDQNILTSDMYYSQSFTPLGSGRRSSFHLECLRRQTRADVSQKTVLPLHLVHHQVSRDAVAGLSPLLRRSHSPTLFTQLCSTSPTSPTGRGSQASYQRVPTLRLQGTGPGTGSYELNSSLPSVNCGPWYSDSNGNSPGISPRVGTANQRLPRPVSLTVPSTVHKDATSLSHGSAGSLVEAVLISEGLGHFAQDPSFIEVTKQELADACDMTIEEMENAADNILNGNSQPSPNGNLLPYMHCNRDHAASQEPGLSDGPGAGRGATAPGEIEELLGATHLGQHGDPEDEEGLEVVGGEEEHTGGVEVVVEVEQRNSGLLEDEDMECVTSL</sequence>
<keyword evidence="20 30" id="KW-0325">Glycoprotein</keyword>
<keyword evidence="8 31" id="KW-0107">Calcium channel</keyword>
<evidence type="ECO:0000256" key="30">
    <source>
        <dbReference type="PIRSR" id="PIRSR602077-3"/>
    </source>
</evidence>
<evidence type="ECO:0000256" key="32">
    <source>
        <dbReference type="SAM" id="MobiDB-lite"/>
    </source>
</evidence>
<dbReference type="GO" id="GO:0008331">
    <property type="term" value="F:high voltage-gated calcium channel activity"/>
    <property type="evidence" value="ECO:0007669"/>
    <property type="project" value="TreeGrafter"/>
</dbReference>
<comment type="subcellular location">
    <subcellularLocation>
        <location evidence="24">Cell membrane</location>
        <location evidence="24">Sarcolemma</location>
        <location evidence="24">T-tubule</location>
    </subcellularLocation>
    <subcellularLocation>
        <location evidence="3">Cell membrane</location>
        <topology evidence="3">Multi-pass membrane protein</topology>
    </subcellularLocation>
    <subcellularLocation>
        <location evidence="1">Cell projection</location>
        <location evidence="1">Dendrite</location>
    </subcellularLocation>
    <subcellularLocation>
        <location evidence="31">Membrane</location>
        <topology evidence="31">Multi-pass membrane protein</topology>
    </subcellularLocation>
    <subcellularLocation>
        <location evidence="2">Perikaryon</location>
    </subcellularLocation>
    <subcellularLocation>
        <location evidence="26">Postsynaptic density membrane</location>
    </subcellularLocation>
</comment>
<dbReference type="Gene3D" id="1.10.287.70">
    <property type="match status" value="4"/>
</dbReference>
<evidence type="ECO:0000256" key="22">
    <source>
        <dbReference type="ARBA" id="ARBA00023273"/>
    </source>
</evidence>
<feature type="transmembrane region" description="Helical" evidence="33">
    <location>
        <begin position="971"/>
        <end position="994"/>
    </location>
</feature>
<dbReference type="PANTHER" id="PTHR45628">
    <property type="entry name" value="VOLTAGE-DEPENDENT CALCIUM CHANNEL TYPE A SUBUNIT ALPHA-1"/>
    <property type="match status" value="1"/>
</dbReference>
<feature type="transmembrane region" description="Helical" evidence="33">
    <location>
        <begin position="1072"/>
        <end position="1090"/>
    </location>
</feature>
<dbReference type="GO" id="GO:0030315">
    <property type="term" value="C:T-tubule"/>
    <property type="evidence" value="ECO:0007669"/>
    <property type="project" value="UniProtKB-SubCell"/>
</dbReference>
<evidence type="ECO:0000256" key="4">
    <source>
        <dbReference type="ARBA" id="ARBA00022448"/>
    </source>
</evidence>
<dbReference type="GO" id="GO:0098839">
    <property type="term" value="C:postsynaptic density membrane"/>
    <property type="evidence" value="ECO:0007669"/>
    <property type="project" value="UniProtKB-SubCell"/>
</dbReference>
<keyword evidence="21" id="KW-0628">Postsynaptic cell membrane</keyword>
<feature type="binding site" evidence="29">
    <location>
        <position position="519"/>
    </location>
    <ligand>
        <name>Ca(2+)</name>
        <dbReference type="ChEBI" id="CHEBI:29108"/>
    </ligand>
</feature>
<evidence type="ECO:0000256" key="6">
    <source>
        <dbReference type="ARBA" id="ARBA00022553"/>
    </source>
</evidence>
<evidence type="ECO:0000256" key="29">
    <source>
        <dbReference type="PIRSR" id="PIRSR602077-1"/>
    </source>
</evidence>
<dbReference type="GO" id="GO:0043204">
    <property type="term" value="C:perikaryon"/>
    <property type="evidence" value="ECO:0007669"/>
    <property type="project" value="UniProtKB-SubCell"/>
</dbReference>
<feature type="transmembrane region" description="Helical" evidence="33">
    <location>
        <begin position="739"/>
        <end position="772"/>
    </location>
</feature>
<evidence type="ECO:0000256" key="27">
    <source>
        <dbReference type="ARBA" id="ARBA00036634"/>
    </source>
</evidence>
<dbReference type="InterPro" id="IPR031688">
    <property type="entry name" value="CAC1F_C"/>
</dbReference>
<evidence type="ECO:0000256" key="13">
    <source>
        <dbReference type="ARBA" id="ARBA00022860"/>
    </source>
</evidence>
<evidence type="ECO:0000256" key="14">
    <source>
        <dbReference type="ARBA" id="ARBA00022882"/>
    </source>
</evidence>
<dbReference type="FunFam" id="1.10.287.70:FF:000009">
    <property type="entry name" value="Voltage-dependent L-type calcium channel subunit alpha"/>
    <property type="match status" value="1"/>
</dbReference>
<keyword evidence="7 31" id="KW-0109">Calcium transport</keyword>
<evidence type="ECO:0000256" key="7">
    <source>
        <dbReference type="ARBA" id="ARBA00022568"/>
    </source>
</evidence>
<feature type="transmembrane region" description="Helical" evidence="33">
    <location>
        <begin position="1164"/>
        <end position="1187"/>
    </location>
</feature>
<keyword evidence="14 31" id="KW-0851">Voltage-gated channel</keyword>
<protein>
    <recommendedName>
        <fullName evidence="31">Voltage-dependent L-type calcium channel subunit alpha</fullName>
    </recommendedName>
</protein>
<feature type="transmembrane region" description="Helical" evidence="33">
    <location>
        <begin position="941"/>
        <end position="959"/>
    </location>
</feature>
<dbReference type="InterPro" id="IPR050599">
    <property type="entry name" value="VDCC_alpha-1_subunit"/>
</dbReference>
<evidence type="ECO:0000256" key="20">
    <source>
        <dbReference type="ARBA" id="ARBA00023180"/>
    </source>
</evidence>
<evidence type="ECO:0000256" key="1">
    <source>
        <dbReference type="ARBA" id="ARBA00004279"/>
    </source>
</evidence>
<evidence type="ECO:0000256" key="21">
    <source>
        <dbReference type="ARBA" id="ARBA00023257"/>
    </source>
</evidence>
<dbReference type="GO" id="GO:0007154">
    <property type="term" value="P:cell communication"/>
    <property type="evidence" value="ECO:0007669"/>
    <property type="project" value="UniProtKB-ARBA"/>
</dbReference>
<feature type="transmembrane region" description="Helical" evidence="33">
    <location>
        <begin position="660"/>
        <end position="680"/>
    </location>
</feature>
<evidence type="ECO:0000256" key="9">
    <source>
        <dbReference type="ARBA" id="ARBA00022692"/>
    </source>
</evidence>
<keyword evidence="23" id="KW-0407">Ion channel</keyword>
<evidence type="ECO:0000256" key="18">
    <source>
        <dbReference type="ARBA" id="ARBA00023136"/>
    </source>
</evidence>